<name>A0ABT6HI94_9ACTN</name>
<comment type="caution">
    <text evidence="2">The sequence shown here is derived from an EMBL/GenBank/DDBJ whole genome shotgun (WGS) entry which is preliminary data.</text>
</comment>
<accession>A0ABT6HI94</accession>
<protein>
    <submittedName>
        <fullName evidence="2">Uncharacterized protein</fullName>
    </submittedName>
</protein>
<dbReference type="EMBL" id="JARWBG010000005">
    <property type="protein sequence ID" value="MDH2388481.1"/>
    <property type="molecule type" value="Genomic_DNA"/>
</dbReference>
<evidence type="ECO:0000313" key="2">
    <source>
        <dbReference type="EMBL" id="MDH2388481.1"/>
    </source>
</evidence>
<reference evidence="2 3" key="1">
    <citation type="submission" date="2023-04" db="EMBL/GenBank/DDBJ databases">
        <title>Streptomyces chengmaiensis sp. nov. isolated from the stem of mangrove plant in Hainan.</title>
        <authorList>
            <person name="Huang X."/>
            <person name="Zhou S."/>
            <person name="Chu X."/>
            <person name="Xie Y."/>
            <person name="Lin Y."/>
        </authorList>
    </citation>
    <scope>NUCLEOTIDE SEQUENCE [LARGE SCALE GENOMIC DNA]</scope>
    <source>
        <strain evidence="2 3">HNM0663</strain>
    </source>
</reference>
<keyword evidence="3" id="KW-1185">Reference proteome</keyword>
<sequence length="68" mass="7794">MLFWRMFLSNALMLLVATALLIGRKLRNKIPTACSELLAALGWPRGGRPPHRSHGQSDARSMRRRRRP</sequence>
<organism evidence="2 3">
    <name type="scientific">Streptomyces chengmaiensis</name>
    <dbReference type="NCBI Taxonomy" id="3040919"/>
    <lineage>
        <taxon>Bacteria</taxon>
        <taxon>Bacillati</taxon>
        <taxon>Actinomycetota</taxon>
        <taxon>Actinomycetes</taxon>
        <taxon>Kitasatosporales</taxon>
        <taxon>Streptomycetaceae</taxon>
        <taxon>Streptomyces</taxon>
    </lineage>
</organism>
<dbReference type="Proteomes" id="UP001223144">
    <property type="component" value="Unassembled WGS sequence"/>
</dbReference>
<proteinExistence type="predicted"/>
<feature type="region of interest" description="Disordered" evidence="1">
    <location>
        <begin position="42"/>
        <end position="68"/>
    </location>
</feature>
<evidence type="ECO:0000256" key="1">
    <source>
        <dbReference type="SAM" id="MobiDB-lite"/>
    </source>
</evidence>
<gene>
    <name evidence="2" type="ORF">QCN29_06720</name>
</gene>
<evidence type="ECO:0000313" key="3">
    <source>
        <dbReference type="Proteomes" id="UP001223144"/>
    </source>
</evidence>